<evidence type="ECO:0000313" key="1">
    <source>
        <dbReference type="EMBL" id="JAD48796.1"/>
    </source>
</evidence>
<accession>A0A0A9ACE5</accession>
<dbReference type="EMBL" id="GBRH01249099">
    <property type="protein sequence ID" value="JAD48796.1"/>
    <property type="molecule type" value="Transcribed_RNA"/>
</dbReference>
<dbReference type="AlphaFoldDB" id="A0A0A9ACE5"/>
<reference evidence="1" key="1">
    <citation type="submission" date="2014-09" db="EMBL/GenBank/DDBJ databases">
        <authorList>
            <person name="Magalhaes I.L.F."/>
            <person name="Oliveira U."/>
            <person name="Santos F.R."/>
            <person name="Vidigal T.H.D.A."/>
            <person name="Brescovit A.D."/>
            <person name="Santos A.J."/>
        </authorList>
    </citation>
    <scope>NUCLEOTIDE SEQUENCE</scope>
    <source>
        <tissue evidence="1">Shoot tissue taken approximately 20 cm above the soil surface</tissue>
    </source>
</reference>
<proteinExistence type="predicted"/>
<reference evidence="1" key="2">
    <citation type="journal article" date="2015" name="Data Brief">
        <title>Shoot transcriptome of the giant reed, Arundo donax.</title>
        <authorList>
            <person name="Barrero R.A."/>
            <person name="Guerrero F.D."/>
            <person name="Moolhuijzen P."/>
            <person name="Goolsby J.A."/>
            <person name="Tidwell J."/>
            <person name="Bellgard S.E."/>
            <person name="Bellgard M.I."/>
        </authorList>
    </citation>
    <scope>NUCLEOTIDE SEQUENCE</scope>
    <source>
        <tissue evidence="1">Shoot tissue taken approximately 20 cm above the soil surface</tissue>
    </source>
</reference>
<protein>
    <submittedName>
        <fullName evidence="1">Uncharacterized protein</fullName>
    </submittedName>
</protein>
<name>A0A0A9ACE5_ARUDO</name>
<sequence length="43" mass="5075">MTMAMIKITEHITESWPWLPIKEHTLHSMVLAEKLEQMGLQIQ</sequence>
<organism evidence="1">
    <name type="scientific">Arundo donax</name>
    <name type="common">Giant reed</name>
    <name type="synonym">Donax arundinaceus</name>
    <dbReference type="NCBI Taxonomy" id="35708"/>
    <lineage>
        <taxon>Eukaryota</taxon>
        <taxon>Viridiplantae</taxon>
        <taxon>Streptophyta</taxon>
        <taxon>Embryophyta</taxon>
        <taxon>Tracheophyta</taxon>
        <taxon>Spermatophyta</taxon>
        <taxon>Magnoliopsida</taxon>
        <taxon>Liliopsida</taxon>
        <taxon>Poales</taxon>
        <taxon>Poaceae</taxon>
        <taxon>PACMAD clade</taxon>
        <taxon>Arundinoideae</taxon>
        <taxon>Arundineae</taxon>
        <taxon>Arundo</taxon>
    </lineage>
</organism>